<feature type="domain" description="RNA polymerase sigma-70 region 2" evidence="7">
    <location>
        <begin position="7"/>
        <end position="72"/>
    </location>
</feature>
<keyword evidence="6" id="KW-0804">Transcription</keyword>
<dbReference type="InterPro" id="IPR007627">
    <property type="entry name" value="RNA_pol_sigma70_r2"/>
</dbReference>
<dbReference type="Pfam" id="PF04542">
    <property type="entry name" value="Sigma70_r2"/>
    <property type="match status" value="1"/>
</dbReference>
<dbReference type="InterPro" id="IPR032710">
    <property type="entry name" value="NTF2-like_dom_sf"/>
</dbReference>
<feature type="domain" description="RNA polymerase sigma factor 70 region 4 type 2" evidence="8">
    <location>
        <begin position="105"/>
        <end position="154"/>
    </location>
</feature>
<dbReference type="SUPFAM" id="SSF54427">
    <property type="entry name" value="NTF2-like"/>
    <property type="match status" value="1"/>
</dbReference>
<keyword evidence="10" id="KW-1185">Reference proteome</keyword>
<evidence type="ECO:0000259" key="8">
    <source>
        <dbReference type="Pfam" id="PF08281"/>
    </source>
</evidence>
<dbReference type="InterPro" id="IPR013249">
    <property type="entry name" value="RNA_pol_sigma70_r4_t2"/>
</dbReference>
<comment type="subunit">
    <text evidence="2">Interacts transiently with the RNA polymerase catalytic core formed by RpoA, RpoB, RpoC and RpoZ (2 alpha, 1 beta, 1 beta' and 1 omega subunit) to form the RNA polymerase holoenzyme that can initiate transcription.</text>
</comment>
<evidence type="ECO:0000256" key="3">
    <source>
        <dbReference type="ARBA" id="ARBA00023015"/>
    </source>
</evidence>
<evidence type="ECO:0000259" key="7">
    <source>
        <dbReference type="Pfam" id="PF04542"/>
    </source>
</evidence>
<dbReference type="Proteomes" id="UP001597286">
    <property type="component" value="Unassembled WGS sequence"/>
</dbReference>
<evidence type="ECO:0000313" key="10">
    <source>
        <dbReference type="Proteomes" id="UP001597286"/>
    </source>
</evidence>
<evidence type="ECO:0000256" key="5">
    <source>
        <dbReference type="ARBA" id="ARBA00023125"/>
    </source>
</evidence>
<dbReference type="SUPFAM" id="SSF88659">
    <property type="entry name" value="Sigma3 and sigma4 domains of RNA polymerase sigma factors"/>
    <property type="match status" value="1"/>
</dbReference>
<evidence type="ECO:0000256" key="4">
    <source>
        <dbReference type="ARBA" id="ARBA00023082"/>
    </source>
</evidence>
<dbReference type="InterPro" id="IPR014284">
    <property type="entry name" value="RNA_pol_sigma-70_dom"/>
</dbReference>
<keyword evidence="5" id="KW-0238">DNA-binding</keyword>
<comment type="caution">
    <text evidence="9">The sequence shown here is derived from an EMBL/GenBank/DDBJ whole genome shotgun (WGS) entry which is preliminary data.</text>
</comment>
<dbReference type="InterPro" id="IPR052704">
    <property type="entry name" value="ECF_Sigma-70_Domain"/>
</dbReference>
<keyword evidence="4" id="KW-0731">Sigma factor</keyword>
<evidence type="ECO:0000256" key="1">
    <source>
        <dbReference type="ARBA" id="ARBA00010641"/>
    </source>
</evidence>
<dbReference type="PANTHER" id="PTHR30173">
    <property type="entry name" value="SIGMA 19 FACTOR"/>
    <property type="match status" value="1"/>
</dbReference>
<dbReference type="CDD" id="cd06171">
    <property type="entry name" value="Sigma70_r4"/>
    <property type="match status" value="1"/>
</dbReference>
<dbReference type="InterPro" id="IPR013325">
    <property type="entry name" value="RNA_pol_sigma_r2"/>
</dbReference>
<accession>A0ABW4PA72</accession>
<dbReference type="Gene3D" id="1.10.10.10">
    <property type="entry name" value="Winged helix-like DNA-binding domain superfamily/Winged helix DNA-binding domain"/>
    <property type="match status" value="1"/>
</dbReference>
<comment type="similarity">
    <text evidence="1">Belongs to the sigma-70 factor family. ECF subfamily.</text>
</comment>
<dbReference type="InterPro" id="IPR013324">
    <property type="entry name" value="RNA_pol_sigma_r3/r4-like"/>
</dbReference>
<dbReference type="InterPro" id="IPR014303">
    <property type="entry name" value="RNA_pol_sigma-70_ECF"/>
</dbReference>
<reference evidence="10" key="1">
    <citation type="journal article" date="2019" name="Int. J. Syst. Evol. Microbiol.">
        <title>The Global Catalogue of Microorganisms (GCM) 10K type strain sequencing project: providing services to taxonomists for standard genome sequencing and annotation.</title>
        <authorList>
            <consortium name="The Broad Institute Genomics Platform"/>
            <consortium name="The Broad Institute Genome Sequencing Center for Infectious Disease"/>
            <person name="Wu L."/>
            <person name="Ma J."/>
        </authorList>
    </citation>
    <scope>NUCLEOTIDE SEQUENCE [LARGE SCALE GENOMIC DNA]</scope>
    <source>
        <strain evidence="10">DT72</strain>
    </source>
</reference>
<name>A0ABW4PA72_9NOCA</name>
<keyword evidence="3" id="KW-0805">Transcription regulation</keyword>
<dbReference type="NCBIfam" id="TIGR02937">
    <property type="entry name" value="sigma70-ECF"/>
    <property type="match status" value="1"/>
</dbReference>
<dbReference type="SUPFAM" id="SSF88946">
    <property type="entry name" value="Sigma2 domain of RNA polymerase sigma factors"/>
    <property type="match status" value="1"/>
</dbReference>
<dbReference type="Gene3D" id="1.10.1740.10">
    <property type="match status" value="1"/>
</dbReference>
<dbReference type="PANTHER" id="PTHR30173:SF36">
    <property type="entry name" value="ECF RNA POLYMERASE SIGMA FACTOR SIGJ"/>
    <property type="match status" value="1"/>
</dbReference>
<protein>
    <submittedName>
        <fullName evidence="9">RNA polymerase sigma-70 factor</fullName>
    </submittedName>
</protein>
<sequence>MTTAQVFAENRALLFTVAYEILGSAADAEDVVQDSYLRWQDVDPTTVEHPRAYLVQVVTRLALNHLRGAQRRREDYIGNWLPEPVSTAPDAADDAVLAESVSIAMLLVLETLKPHERAVFVLDEVFGYSHREIAEMVGKSAGAVRQIAHRARNHVHARRPRFVPDPETSSAIVVQFLHAAATGDVRQLMSLMAPGVVEITDGGGKVTAARIPVVGAERVATYVIGLARKSMAGFGVSLTTCNALPAVLFTNDGRVDSVLVFDIDGGLIRSLYAVRNPDKLGHITNVKTLTRTGAP</sequence>
<proteinExistence type="inferred from homology"/>
<evidence type="ECO:0000256" key="2">
    <source>
        <dbReference type="ARBA" id="ARBA00011344"/>
    </source>
</evidence>
<dbReference type="Pfam" id="PF08281">
    <property type="entry name" value="Sigma70_r4_2"/>
    <property type="match status" value="1"/>
</dbReference>
<evidence type="ECO:0000313" key="9">
    <source>
        <dbReference type="EMBL" id="MFD1815139.1"/>
    </source>
</evidence>
<evidence type="ECO:0000256" key="6">
    <source>
        <dbReference type="ARBA" id="ARBA00023163"/>
    </source>
</evidence>
<dbReference type="EMBL" id="JBHUFB010000020">
    <property type="protein sequence ID" value="MFD1815139.1"/>
    <property type="molecule type" value="Genomic_DNA"/>
</dbReference>
<gene>
    <name evidence="9" type="ORF">ACFSJG_23215</name>
</gene>
<dbReference type="NCBIfam" id="NF007214">
    <property type="entry name" value="PRK09636.1"/>
    <property type="match status" value="1"/>
</dbReference>
<dbReference type="InterPro" id="IPR036388">
    <property type="entry name" value="WH-like_DNA-bd_sf"/>
</dbReference>
<organism evidence="9 10">
    <name type="scientific">Rhodococcus gannanensis</name>
    <dbReference type="NCBI Taxonomy" id="1960308"/>
    <lineage>
        <taxon>Bacteria</taxon>
        <taxon>Bacillati</taxon>
        <taxon>Actinomycetota</taxon>
        <taxon>Actinomycetes</taxon>
        <taxon>Mycobacteriales</taxon>
        <taxon>Nocardiaceae</taxon>
        <taxon>Rhodococcus</taxon>
    </lineage>
</organism>
<dbReference type="RefSeq" id="WP_378487583.1">
    <property type="nucleotide sequence ID" value="NZ_JBHUFB010000020.1"/>
</dbReference>
<dbReference type="NCBIfam" id="TIGR02957">
    <property type="entry name" value="SigX4"/>
    <property type="match status" value="1"/>
</dbReference>